<evidence type="ECO:0000256" key="1">
    <source>
        <dbReference type="ARBA" id="ARBA00004613"/>
    </source>
</evidence>
<evidence type="ECO:0000256" key="8">
    <source>
        <dbReference type="SAM" id="Coils"/>
    </source>
</evidence>
<dbReference type="PROSITE" id="PS00514">
    <property type="entry name" value="FIBRINOGEN_C_1"/>
    <property type="match status" value="1"/>
</dbReference>
<dbReference type="InterPro" id="IPR020837">
    <property type="entry name" value="Fibrinogen_CS"/>
</dbReference>
<dbReference type="CDD" id="cd00087">
    <property type="entry name" value="FReD"/>
    <property type="match status" value="1"/>
</dbReference>
<comment type="subcellular location">
    <subcellularLocation>
        <location evidence="1">Secreted</location>
    </subcellularLocation>
</comment>
<evidence type="ECO:0000313" key="11">
    <source>
        <dbReference type="EMBL" id="KAK7799370.1"/>
    </source>
</evidence>
<evidence type="ECO:0000256" key="5">
    <source>
        <dbReference type="ARBA" id="ARBA00023054"/>
    </source>
</evidence>
<keyword evidence="6" id="KW-1015">Disulfide bond</keyword>
<keyword evidence="4" id="KW-0732">Signal</keyword>
<feature type="compositionally biased region" description="Basic and acidic residues" evidence="9">
    <location>
        <begin position="146"/>
        <end position="157"/>
    </location>
</feature>
<reference evidence="11 12" key="1">
    <citation type="journal article" date="2023" name="bioRxiv">
        <title>Conserved and derived expression patterns and positive selection on dental genes reveal complex evolutionary context of ever-growing rodent molars.</title>
        <authorList>
            <person name="Calamari Z.T."/>
            <person name="Song A."/>
            <person name="Cohen E."/>
            <person name="Akter M."/>
            <person name="Roy R.D."/>
            <person name="Hallikas O."/>
            <person name="Christensen M.M."/>
            <person name="Li P."/>
            <person name="Marangoni P."/>
            <person name="Jernvall J."/>
            <person name="Klein O.D."/>
        </authorList>
    </citation>
    <scope>NUCLEOTIDE SEQUENCE [LARGE SCALE GENOMIC DNA]</scope>
    <source>
        <strain evidence="11">V071</strain>
    </source>
</reference>
<organism evidence="11 12">
    <name type="scientific">Myodes glareolus</name>
    <name type="common">Bank vole</name>
    <name type="synonym">Clethrionomys glareolus</name>
    <dbReference type="NCBI Taxonomy" id="447135"/>
    <lineage>
        <taxon>Eukaryota</taxon>
        <taxon>Metazoa</taxon>
        <taxon>Chordata</taxon>
        <taxon>Craniata</taxon>
        <taxon>Vertebrata</taxon>
        <taxon>Euteleostomi</taxon>
        <taxon>Mammalia</taxon>
        <taxon>Eutheria</taxon>
        <taxon>Euarchontoglires</taxon>
        <taxon>Glires</taxon>
        <taxon>Rodentia</taxon>
        <taxon>Myomorpha</taxon>
        <taxon>Muroidea</taxon>
        <taxon>Cricetidae</taxon>
        <taxon>Arvicolinae</taxon>
        <taxon>Myodes</taxon>
    </lineage>
</organism>
<feature type="domain" description="Fibrinogen C-terminal" evidence="10">
    <location>
        <begin position="242"/>
        <end position="464"/>
    </location>
</feature>
<evidence type="ECO:0000256" key="9">
    <source>
        <dbReference type="SAM" id="MobiDB-lite"/>
    </source>
</evidence>
<dbReference type="FunFam" id="4.10.530.10:FF:000001">
    <property type="entry name" value="angiopoietin-2 isoform X1"/>
    <property type="match status" value="1"/>
</dbReference>
<dbReference type="PANTHER" id="PTHR47221:SF6">
    <property type="entry name" value="FIBRINOGEN ALPHA CHAIN"/>
    <property type="match status" value="1"/>
</dbReference>
<keyword evidence="12" id="KW-1185">Reference proteome</keyword>
<dbReference type="AlphaFoldDB" id="A0AAW0HD34"/>
<dbReference type="InterPro" id="IPR014716">
    <property type="entry name" value="Fibrinogen_a/b/g_C_1"/>
</dbReference>
<dbReference type="PROSITE" id="PS51406">
    <property type="entry name" value="FIBRINOGEN_C_2"/>
    <property type="match status" value="1"/>
</dbReference>
<dbReference type="GO" id="GO:0005576">
    <property type="term" value="C:extracellular region"/>
    <property type="evidence" value="ECO:0007669"/>
    <property type="project" value="UniProtKB-SubCell"/>
</dbReference>
<keyword evidence="5 8" id="KW-0175">Coiled coil</keyword>
<evidence type="ECO:0000256" key="4">
    <source>
        <dbReference type="ARBA" id="ARBA00022729"/>
    </source>
</evidence>
<dbReference type="SUPFAM" id="SSF56496">
    <property type="entry name" value="Fibrinogen C-terminal domain-like"/>
    <property type="match status" value="1"/>
</dbReference>
<evidence type="ECO:0000313" key="12">
    <source>
        <dbReference type="Proteomes" id="UP001488838"/>
    </source>
</evidence>
<dbReference type="GO" id="GO:0007596">
    <property type="term" value="P:blood coagulation"/>
    <property type="evidence" value="ECO:0007669"/>
    <property type="project" value="InterPro"/>
</dbReference>
<feature type="region of interest" description="Disordered" evidence="9">
    <location>
        <begin position="1"/>
        <end position="27"/>
    </location>
</feature>
<feature type="region of interest" description="Disordered" evidence="9">
    <location>
        <begin position="136"/>
        <end position="162"/>
    </location>
</feature>
<dbReference type="Proteomes" id="UP001488838">
    <property type="component" value="Unassembled WGS sequence"/>
</dbReference>
<evidence type="ECO:0000256" key="3">
    <source>
        <dbReference type="ARBA" id="ARBA00022657"/>
    </source>
</evidence>
<sequence>MGRWVQPGEADRLGAPGPFLQRSKSKPKPTSLELQLLGLEPLRSEVLASPYPRSPPGIMRCAPTASAALVLCAATAGLLSVQGRPAQPEPPRFASWDEMNLLAHGLLQLGHGLREHVERTRGQLGALERRMAACGNACQGPQGKDAPSKDPEGRVPDSEAAPETLQSLQTQLKAQNSKIQQLFQKVAQQQKHLAKQNLRIQNLQSQIDLLAPTHLDNVVAKTSRGKRLPKMAQLGGLTPNATSLHRPPRDCQELFQEGERHSGLFQIQPQGSPPFWVNCEMTSDGGWTVIQRRLNGSVDFNQPWEAYKDGFGDPQGEFWLGLEKMHSITGDRGSQMAVQLQDWDGNAKLLQFPIHLGGEDTAYSLQLTEPTASELGATNVSPNGLSLPFSTWDQDHDLRGDLNCAKSLSGGWWFGTCSHSNLNGQYFHSIPLQRQQRKKGIFWKTWKGRYYPLQATTLLIQPMEATAAS</sequence>
<gene>
    <name evidence="11" type="ORF">U0070_005288</name>
</gene>
<dbReference type="InterPro" id="IPR036056">
    <property type="entry name" value="Fibrinogen-like_C"/>
</dbReference>
<keyword evidence="2" id="KW-0964">Secreted</keyword>
<protein>
    <recommendedName>
        <fullName evidence="10">Fibrinogen C-terminal domain-containing protein</fullName>
    </recommendedName>
</protein>
<keyword evidence="7" id="KW-0325">Glycoprotein</keyword>
<dbReference type="InterPro" id="IPR037579">
    <property type="entry name" value="FIB_ANG-like"/>
</dbReference>
<keyword evidence="3" id="KW-0037">Angiogenesis</keyword>
<dbReference type="InterPro" id="IPR002181">
    <property type="entry name" value="Fibrinogen_a/b/g_C_dom"/>
</dbReference>
<evidence type="ECO:0000256" key="7">
    <source>
        <dbReference type="ARBA" id="ARBA00023180"/>
    </source>
</evidence>
<evidence type="ECO:0000256" key="6">
    <source>
        <dbReference type="ARBA" id="ARBA00023157"/>
    </source>
</evidence>
<dbReference type="EMBL" id="JBBHLL010000620">
    <property type="protein sequence ID" value="KAK7799370.1"/>
    <property type="molecule type" value="Genomic_DNA"/>
</dbReference>
<dbReference type="Pfam" id="PF00147">
    <property type="entry name" value="Fibrinogen_C"/>
    <property type="match status" value="1"/>
</dbReference>
<evidence type="ECO:0000256" key="2">
    <source>
        <dbReference type="ARBA" id="ARBA00022525"/>
    </source>
</evidence>
<dbReference type="SMART" id="SM00186">
    <property type="entry name" value="FBG"/>
    <property type="match status" value="1"/>
</dbReference>
<dbReference type="Gene3D" id="4.10.530.10">
    <property type="entry name" value="Gamma-fibrinogen Carboxyl Terminal Fragment, domain 2"/>
    <property type="match status" value="1"/>
</dbReference>
<comment type="caution">
    <text evidence="11">The sequence shown here is derived from an EMBL/GenBank/DDBJ whole genome shotgun (WGS) entry which is preliminary data.</text>
</comment>
<name>A0AAW0HD34_MYOGA</name>
<dbReference type="GO" id="GO:0001525">
    <property type="term" value="P:angiogenesis"/>
    <property type="evidence" value="ECO:0007669"/>
    <property type="project" value="UniProtKB-KW"/>
</dbReference>
<evidence type="ECO:0000259" key="10">
    <source>
        <dbReference type="PROSITE" id="PS51406"/>
    </source>
</evidence>
<accession>A0AAW0HD34</accession>
<dbReference type="PANTHER" id="PTHR47221">
    <property type="entry name" value="FIBRINOGEN ALPHA CHAIN"/>
    <property type="match status" value="1"/>
</dbReference>
<feature type="coiled-coil region" evidence="8">
    <location>
        <begin position="165"/>
        <end position="206"/>
    </location>
</feature>
<proteinExistence type="predicted"/>
<dbReference type="Gene3D" id="3.90.215.10">
    <property type="entry name" value="Gamma Fibrinogen, chain A, domain 1"/>
    <property type="match status" value="1"/>
</dbReference>